<name>A0A9D4HTC1_DREPO</name>
<keyword evidence="3" id="KW-1185">Reference proteome</keyword>
<dbReference type="Proteomes" id="UP000828390">
    <property type="component" value="Unassembled WGS sequence"/>
</dbReference>
<feature type="region of interest" description="Disordered" evidence="1">
    <location>
        <begin position="1"/>
        <end position="23"/>
    </location>
</feature>
<evidence type="ECO:0000313" key="2">
    <source>
        <dbReference type="EMBL" id="KAH3730614.1"/>
    </source>
</evidence>
<accession>A0A9D4HTC1</accession>
<reference evidence="2" key="2">
    <citation type="submission" date="2020-11" db="EMBL/GenBank/DDBJ databases">
        <authorList>
            <person name="McCartney M.A."/>
            <person name="Auch B."/>
            <person name="Kono T."/>
            <person name="Mallez S."/>
            <person name="Becker A."/>
            <person name="Gohl D.M."/>
            <person name="Silverstein K.A.T."/>
            <person name="Koren S."/>
            <person name="Bechman K.B."/>
            <person name="Herman A."/>
            <person name="Abrahante J.E."/>
            <person name="Garbe J."/>
        </authorList>
    </citation>
    <scope>NUCLEOTIDE SEQUENCE</scope>
    <source>
        <strain evidence="2">Duluth1</strain>
        <tissue evidence="2">Whole animal</tissue>
    </source>
</reference>
<protein>
    <submittedName>
        <fullName evidence="2">Uncharacterized protein</fullName>
    </submittedName>
</protein>
<reference evidence="2" key="1">
    <citation type="journal article" date="2019" name="bioRxiv">
        <title>The Genome of the Zebra Mussel, Dreissena polymorpha: A Resource for Invasive Species Research.</title>
        <authorList>
            <person name="McCartney M.A."/>
            <person name="Auch B."/>
            <person name="Kono T."/>
            <person name="Mallez S."/>
            <person name="Zhang Y."/>
            <person name="Obille A."/>
            <person name="Becker A."/>
            <person name="Abrahante J.E."/>
            <person name="Garbe J."/>
            <person name="Badalamenti J.P."/>
            <person name="Herman A."/>
            <person name="Mangelson H."/>
            <person name="Liachko I."/>
            <person name="Sullivan S."/>
            <person name="Sone E.D."/>
            <person name="Koren S."/>
            <person name="Silverstein K.A.T."/>
            <person name="Beckman K.B."/>
            <person name="Gohl D.M."/>
        </authorList>
    </citation>
    <scope>NUCLEOTIDE SEQUENCE</scope>
    <source>
        <strain evidence="2">Duluth1</strain>
        <tissue evidence="2">Whole animal</tissue>
    </source>
</reference>
<organism evidence="2 3">
    <name type="scientific">Dreissena polymorpha</name>
    <name type="common">Zebra mussel</name>
    <name type="synonym">Mytilus polymorpha</name>
    <dbReference type="NCBI Taxonomy" id="45954"/>
    <lineage>
        <taxon>Eukaryota</taxon>
        <taxon>Metazoa</taxon>
        <taxon>Spiralia</taxon>
        <taxon>Lophotrochozoa</taxon>
        <taxon>Mollusca</taxon>
        <taxon>Bivalvia</taxon>
        <taxon>Autobranchia</taxon>
        <taxon>Heteroconchia</taxon>
        <taxon>Euheterodonta</taxon>
        <taxon>Imparidentia</taxon>
        <taxon>Neoheterodontei</taxon>
        <taxon>Myida</taxon>
        <taxon>Dreissenoidea</taxon>
        <taxon>Dreissenidae</taxon>
        <taxon>Dreissena</taxon>
    </lineage>
</organism>
<gene>
    <name evidence="2" type="ORF">DPMN_056604</name>
</gene>
<evidence type="ECO:0000313" key="3">
    <source>
        <dbReference type="Proteomes" id="UP000828390"/>
    </source>
</evidence>
<proteinExistence type="predicted"/>
<feature type="compositionally biased region" description="Basic and acidic residues" evidence="1">
    <location>
        <begin position="1"/>
        <end position="15"/>
    </location>
</feature>
<comment type="caution">
    <text evidence="2">The sequence shown here is derived from an EMBL/GenBank/DDBJ whole genome shotgun (WGS) entry which is preliminary data.</text>
</comment>
<dbReference type="AlphaFoldDB" id="A0A9D4HTC1"/>
<evidence type="ECO:0000256" key="1">
    <source>
        <dbReference type="SAM" id="MobiDB-lite"/>
    </source>
</evidence>
<sequence>MTVSYIHDRQTDRHTSLASTRGPQPLWTSRGSLTESAPLVVRTWPERCGGNISNLVSSRLAIGEPNLSKERQLCVEIVNLTRDVNGHIQKGKCVTGSYEANWSWLCERCTGTQSPSKP</sequence>
<dbReference type="EMBL" id="JAIWYP010000012">
    <property type="protein sequence ID" value="KAH3730614.1"/>
    <property type="molecule type" value="Genomic_DNA"/>
</dbReference>